<evidence type="ECO:0000256" key="2">
    <source>
        <dbReference type="SAM" id="Phobius"/>
    </source>
</evidence>
<evidence type="ECO:0000313" key="3">
    <source>
        <dbReference type="Proteomes" id="UP000093561"/>
    </source>
</evidence>
<dbReference type="PANTHER" id="PTHR23102:SF24">
    <property type="entry name" value="CLEAVAGE AND POLYADENYLATION SPECIFICITY FACTOR SUBUNIT 4"/>
    <property type="match status" value="1"/>
</dbReference>
<name>A0AAF5PJ51_WUCBA</name>
<dbReference type="AlphaFoldDB" id="A0AAF5PJ51"/>
<dbReference type="Proteomes" id="UP000093561">
    <property type="component" value="Unassembled WGS sequence"/>
</dbReference>
<reference evidence="4" key="3">
    <citation type="submission" date="2024-02" db="UniProtKB">
        <authorList>
            <consortium name="WormBaseParasite"/>
        </authorList>
    </citation>
    <scope>IDENTIFICATION</scope>
    <source>
        <strain evidence="4">pt0022</strain>
    </source>
</reference>
<evidence type="ECO:0000256" key="1">
    <source>
        <dbReference type="ARBA" id="ARBA00022737"/>
    </source>
</evidence>
<protein>
    <submittedName>
        <fullName evidence="4">Uncharacterized protein</fullName>
    </submittedName>
</protein>
<feature type="transmembrane region" description="Helical" evidence="2">
    <location>
        <begin position="152"/>
        <end position="172"/>
    </location>
</feature>
<dbReference type="Gene3D" id="4.10.1000.10">
    <property type="entry name" value="Zinc finger, CCCH-type"/>
    <property type="match status" value="1"/>
</dbReference>
<dbReference type="GO" id="GO:0003723">
    <property type="term" value="F:RNA binding"/>
    <property type="evidence" value="ECO:0007669"/>
    <property type="project" value="InterPro"/>
</dbReference>
<keyword evidence="2" id="KW-1133">Transmembrane helix</keyword>
<dbReference type="InterPro" id="IPR045348">
    <property type="entry name" value="CPSF4/Yth1"/>
</dbReference>
<accession>A0AAF5PJ51</accession>
<keyword evidence="2" id="KW-0812">Transmembrane</keyword>
<keyword evidence="2" id="KW-0472">Membrane</keyword>
<evidence type="ECO:0000313" key="4">
    <source>
        <dbReference type="WBParaSite" id="mrna-Wban_01414"/>
    </source>
</evidence>
<dbReference type="WBParaSite" id="mrna-Wban_01414">
    <property type="protein sequence ID" value="mrna-Wban_01414"/>
    <property type="gene ID" value="Wban_01414"/>
</dbReference>
<keyword evidence="1" id="KW-0677">Repeat</keyword>
<dbReference type="PANTHER" id="PTHR23102">
    <property type="entry name" value="CLEAVAGE AND POLYADENYLATION SPECIFICITY FACTOR SUBUNIT 4-RELATED"/>
    <property type="match status" value="1"/>
</dbReference>
<proteinExistence type="predicted"/>
<organism evidence="3 4">
    <name type="scientific">Wuchereria bancrofti</name>
    <dbReference type="NCBI Taxonomy" id="6293"/>
    <lineage>
        <taxon>Eukaryota</taxon>
        <taxon>Metazoa</taxon>
        <taxon>Ecdysozoa</taxon>
        <taxon>Nematoda</taxon>
        <taxon>Chromadorea</taxon>
        <taxon>Rhabditida</taxon>
        <taxon>Spirurina</taxon>
        <taxon>Spiruromorpha</taxon>
        <taxon>Filarioidea</taxon>
        <taxon>Onchocercidae</taxon>
        <taxon>Wuchereria</taxon>
    </lineage>
</organism>
<reference evidence="3" key="2">
    <citation type="journal article" date="2016" name="Mol. Ecol.">
        <title>Population genomics of the filarial nematode parasite Wuchereria bancrofti from mosquitoes.</title>
        <authorList>
            <person name="Small S.T."/>
            <person name="Reimer L.J."/>
            <person name="Tisch D.J."/>
            <person name="King C.L."/>
            <person name="Christensen B.M."/>
            <person name="Siba P.M."/>
            <person name="Kazura J.W."/>
            <person name="Serre D."/>
            <person name="Zimmerman P.A."/>
        </authorList>
    </citation>
    <scope>NUCLEOTIDE SEQUENCE</scope>
    <source>
        <strain evidence="3">pt0022</strain>
    </source>
</reference>
<sequence length="294" mass="34202">MAAVTATLYHHYSLFGSIPLTMEDYMSGILCEEMLIQQRGRERFTEDFHAPFPGMDKSGHGVCIHNEQGTCTVGVVCPLRHIAGDKMFCSCKHWLRGLCKKDDQYEFLHEYDLSKMSECFFFYMACSNREYPFRHIDPESKIKDCPWFDRGFCRYGVFFVLTIWQVFVWIVGTANMCRYAHPSFNIPSVGTTQIFRIKMSGEADKLKYNGKMSDEIMIAYMMYNLKQFYISNHLMSAYHFLHSYILSLSSSFFFSTHTEYENNGVRAMILKHGKSSGVISKPPYTLKIYPTYKS</sequence>
<reference evidence="3" key="1">
    <citation type="submission" date="2015-03" db="EMBL/GenBank/DDBJ databases">
        <title>Wuchereria bancrofti Genome Sequencing Papua New Guinea Strain.</title>
        <authorList>
            <person name="Small S.T."/>
            <person name="Serre D."/>
            <person name="Zimmerman P.A."/>
        </authorList>
    </citation>
    <scope>NUCLEOTIDE SEQUENCE [LARGE SCALE GENOMIC DNA]</scope>
    <source>
        <strain evidence="3">pt0022</strain>
    </source>
</reference>